<dbReference type="PANTHER" id="PTHR48207">
    <property type="entry name" value="SUCCINATE--HYDROXYMETHYLGLUTARATE COA-TRANSFERASE"/>
    <property type="match status" value="1"/>
</dbReference>
<evidence type="ECO:0000256" key="2">
    <source>
        <dbReference type="SAM" id="MobiDB-lite"/>
    </source>
</evidence>
<dbReference type="Proteomes" id="UP000501240">
    <property type="component" value="Chromosome"/>
</dbReference>
<dbReference type="InterPro" id="IPR050483">
    <property type="entry name" value="CoA-transferase_III_domain"/>
</dbReference>
<name>A0A7D3VXA3_ACTVE</name>
<protein>
    <submittedName>
        <fullName evidence="3">Bile acid-inducible L-carnitine dehydratase protein F</fullName>
    </submittedName>
</protein>
<sequence>MDVKAAAPSLEAPASRPLDGTVVRALGDTVPVRVAVARLRALGCSVETGGGPPPLDAPAGRLRVVRAPWIAGDQALPDCRIGWSGPVKVPMTGERDVQAACGIMQVHGRTAAEPRALGIDYASVCAGVLAAQAITAGMLAALRGGADVRATTSVAQAAALALTQYVAVATTDPGSGSGSSRPEPEPGPERTPPFRSADGVRFEIETFRAETWLRFWTELGAERSAIVAGWPPFQQRFATGTCALPAGLQAAVAALDHLALRRAAEEAGVSIVTVNDAGTPLPPPPGSPWRLRPLPDSPSPGAAPASDGPSRGVEGGPLAGMRVVEATNRVQGPLSGHVLGLLGADVVRLEPPGGDPMRGVPPMAGECSARFLALNRGKGAVEADLKTEAGRERALRLAASSDVFLQNWAPGRAERFGLDAADLAAVQRRLVYAYAGGWGEVLPAPQPMGTDYLVQAHTGVAALLSPPGAPPAPTLMTIIDVLGALISAEGVVAGLLGATRTGTGVQVETGLADAGRLLRESHDPGARTAARTAPVVSDLAAMAADPAYAALFETDGAAVYSRAPWTFARPSSWQRGAI</sequence>
<dbReference type="InterPro" id="IPR003673">
    <property type="entry name" value="CoA-Trfase_fam_III"/>
</dbReference>
<dbReference type="PANTHER" id="PTHR48207:SF4">
    <property type="entry name" value="BLL6097 PROTEIN"/>
    <property type="match status" value="1"/>
</dbReference>
<dbReference type="SUPFAM" id="SSF89796">
    <property type="entry name" value="CoA-transferase family III (CaiB/BaiF)"/>
    <property type="match status" value="2"/>
</dbReference>
<dbReference type="Gene3D" id="3.40.50.10540">
    <property type="entry name" value="Crotonobetainyl-coa:carnitine coa-transferase, domain 1"/>
    <property type="match status" value="2"/>
</dbReference>
<feature type="compositionally biased region" description="Low complexity" evidence="2">
    <location>
        <begin position="171"/>
        <end position="181"/>
    </location>
</feature>
<organism evidence="3 4">
    <name type="scientific">Actinomadura verrucosospora</name>
    <dbReference type="NCBI Taxonomy" id="46165"/>
    <lineage>
        <taxon>Bacteria</taxon>
        <taxon>Bacillati</taxon>
        <taxon>Actinomycetota</taxon>
        <taxon>Actinomycetes</taxon>
        <taxon>Streptosporangiales</taxon>
        <taxon>Thermomonosporaceae</taxon>
        <taxon>Actinomadura</taxon>
    </lineage>
</organism>
<reference evidence="3 4" key="1">
    <citation type="submission" date="2020-05" db="EMBL/GenBank/DDBJ databases">
        <title>Actinomadura verrucosospora NRRL-B18236 (PFL_A860) Genome sequencing and assembly.</title>
        <authorList>
            <person name="Samborskyy M."/>
        </authorList>
    </citation>
    <scope>NUCLEOTIDE SEQUENCE [LARGE SCALE GENOMIC DNA]</scope>
    <source>
        <strain evidence="3 4">NRRL:B18236</strain>
    </source>
</reference>
<accession>A0A7D3VXA3</accession>
<evidence type="ECO:0000256" key="1">
    <source>
        <dbReference type="ARBA" id="ARBA00022679"/>
    </source>
</evidence>
<evidence type="ECO:0000313" key="4">
    <source>
        <dbReference type="Proteomes" id="UP000501240"/>
    </source>
</evidence>
<dbReference type="EMBL" id="CP053892">
    <property type="protein sequence ID" value="QKG21231.1"/>
    <property type="molecule type" value="Genomic_DNA"/>
</dbReference>
<evidence type="ECO:0000313" key="3">
    <source>
        <dbReference type="EMBL" id="QKG21231.1"/>
    </source>
</evidence>
<feature type="region of interest" description="Disordered" evidence="2">
    <location>
        <begin position="171"/>
        <end position="198"/>
    </location>
</feature>
<dbReference type="GO" id="GO:0008410">
    <property type="term" value="F:CoA-transferase activity"/>
    <property type="evidence" value="ECO:0007669"/>
    <property type="project" value="TreeGrafter"/>
</dbReference>
<keyword evidence="4" id="KW-1185">Reference proteome</keyword>
<dbReference type="InterPro" id="IPR023606">
    <property type="entry name" value="CoA-Trfase_III_dom_1_sf"/>
</dbReference>
<feature type="compositionally biased region" description="Low complexity" evidence="2">
    <location>
        <begin position="288"/>
        <end position="310"/>
    </location>
</feature>
<dbReference type="AlphaFoldDB" id="A0A7D3VXA3"/>
<dbReference type="RefSeq" id="WP_246342833.1">
    <property type="nucleotide sequence ID" value="NZ_CP053892.1"/>
</dbReference>
<dbReference type="Pfam" id="PF02515">
    <property type="entry name" value="CoA_transf_3"/>
    <property type="match status" value="2"/>
</dbReference>
<gene>
    <name evidence="3" type="ORF">ACTIVE_2869</name>
</gene>
<keyword evidence="1" id="KW-0808">Transferase</keyword>
<feature type="region of interest" description="Disordered" evidence="2">
    <location>
        <begin position="275"/>
        <end position="317"/>
    </location>
</feature>
<proteinExistence type="predicted"/>